<evidence type="ECO:0000256" key="1">
    <source>
        <dbReference type="SAM" id="MobiDB-lite"/>
    </source>
</evidence>
<feature type="region of interest" description="Disordered" evidence="1">
    <location>
        <begin position="1"/>
        <end position="29"/>
    </location>
</feature>
<dbReference type="AlphaFoldDB" id="A0AAD7WRE4"/>
<organism evidence="2 3">
    <name type="scientific">Aldrovandia affinis</name>
    <dbReference type="NCBI Taxonomy" id="143900"/>
    <lineage>
        <taxon>Eukaryota</taxon>
        <taxon>Metazoa</taxon>
        <taxon>Chordata</taxon>
        <taxon>Craniata</taxon>
        <taxon>Vertebrata</taxon>
        <taxon>Euteleostomi</taxon>
        <taxon>Actinopterygii</taxon>
        <taxon>Neopterygii</taxon>
        <taxon>Teleostei</taxon>
        <taxon>Notacanthiformes</taxon>
        <taxon>Halosauridae</taxon>
        <taxon>Aldrovandia</taxon>
    </lineage>
</organism>
<accession>A0AAD7WRE4</accession>
<dbReference type="EMBL" id="JAINUG010000044">
    <property type="protein sequence ID" value="KAJ8406228.1"/>
    <property type="molecule type" value="Genomic_DNA"/>
</dbReference>
<gene>
    <name evidence="2" type="ORF">AAFF_G00304590</name>
</gene>
<comment type="caution">
    <text evidence="2">The sequence shown here is derived from an EMBL/GenBank/DDBJ whole genome shotgun (WGS) entry which is preliminary data.</text>
</comment>
<evidence type="ECO:0000313" key="2">
    <source>
        <dbReference type="EMBL" id="KAJ8406228.1"/>
    </source>
</evidence>
<reference evidence="2" key="1">
    <citation type="journal article" date="2023" name="Science">
        <title>Genome structures resolve the early diversification of teleost fishes.</title>
        <authorList>
            <person name="Parey E."/>
            <person name="Louis A."/>
            <person name="Montfort J."/>
            <person name="Bouchez O."/>
            <person name="Roques C."/>
            <person name="Iampietro C."/>
            <person name="Lluch J."/>
            <person name="Castinel A."/>
            <person name="Donnadieu C."/>
            <person name="Desvignes T."/>
            <person name="Floi Bucao C."/>
            <person name="Jouanno E."/>
            <person name="Wen M."/>
            <person name="Mejri S."/>
            <person name="Dirks R."/>
            <person name="Jansen H."/>
            <person name="Henkel C."/>
            <person name="Chen W.J."/>
            <person name="Zahm M."/>
            <person name="Cabau C."/>
            <person name="Klopp C."/>
            <person name="Thompson A.W."/>
            <person name="Robinson-Rechavi M."/>
            <person name="Braasch I."/>
            <person name="Lecointre G."/>
            <person name="Bobe J."/>
            <person name="Postlethwait J.H."/>
            <person name="Berthelot C."/>
            <person name="Roest Crollius H."/>
            <person name="Guiguen Y."/>
        </authorList>
    </citation>
    <scope>NUCLEOTIDE SEQUENCE</scope>
    <source>
        <strain evidence="2">NC1722</strain>
    </source>
</reference>
<proteinExistence type="predicted"/>
<evidence type="ECO:0000313" key="3">
    <source>
        <dbReference type="Proteomes" id="UP001221898"/>
    </source>
</evidence>
<feature type="compositionally biased region" description="Basic and acidic residues" evidence="1">
    <location>
        <begin position="7"/>
        <end position="21"/>
    </location>
</feature>
<name>A0AAD7WRE4_9TELE</name>
<keyword evidence="3" id="KW-1185">Reference proteome</keyword>
<protein>
    <submittedName>
        <fullName evidence="2">Uncharacterized protein</fullName>
    </submittedName>
</protein>
<dbReference type="Proteomes" id="UP001221898">
    <property type="component" value="Unassembled WGS sequence"/>
</dbReference>
<sequence length="166" mass="18141">MARVFGKGRETLRHQGRDQRPSRPSWTAEAWPAVTLTAKAQEKRSSITCVFGSELLTGKTGPTSARPQTPAIINAFLKVPLNTDSGAHAAEASAARGRDSRKLALSQPPFLFEKIQILRDRRPSAGPTAPAQSCGQIHEAQPQCDVINFSQARGRGEYLTEQNPYF</sequence>